<dbReference type="Proteomes" id="UP000053989">
    <property type="component" value="Unassembled WGS sequence"/>
</dbReference>
<dbReference type="HOGENOM" id="CLU_3088647_0_0_1"/>
<dbReference type="AlphaFoldDB" id="A0A0C3ASW6"/>
<dbReference type="STRING" id="1036808.A0A0C3ASW6"/>
<protein>
    <submittedName>
        <fullName evidence="1">Uncharacterized protein</fullName>
    </submittedName>
</protein>
<name>A0A0C3ASW6_9AGAM</name>
<proteinExistence type="predicted"/>
<accession>A0A0C3ASW6</accession>
<organism evidence="1 2">
    <name type="scientific">Scleroderma citrinum Foug A</name>
    <dbReference type="NCBI Taxonomy" id="1036808"/>
    <lineage>
        <taxon>Eukaryota</taxon>
        <taxon>Fungi</taxon>
        <taxon>Dikarya</taxon>
        <taxon>Basidiomycota</taxon>
        <taxon>Agaricomycotina</taxon>
        <taxon>Agaricomycetes</taxon>
        <taxon>Agaricomycetidae</taxon>
        <taxon>Boletales</taxon>
        <taxon>Sclerodermatineae</taxon>
        <taxon>Sclerodermataceae</taxon>
        <taxon>Scleroderma</taxon>
    </lineage>
</organism>
<evidence type="ECO:0000313" key="2">
    <source>
        <dbReference type="Proteomes" id="UP000053989"/>
    </source>
</evidence>
<reference evidence="1 2" key="1">
    <citation type="submission" date="2014-04" db="EMBL/GenBank/DDBJ databases">
        <authorList>
            <consortium name="DOE Joint Genome Institute"/>
            <person name="Kuo A."/>
            <person name="Kohler A."/>
            <person name="Nagy L.G."/>
            <person name="Floudas D."/>
            <person name="Copeland A."/>
            <person name="Barry K.W."/>
            <person name="Cichocki N."/>
            <person name="Veneault-Fourrey C."/>
            <person name="LaButti K."/>
            <person name="Lindquist E.A."/>
            <person name="Lipzen A."/>
            <person name="Lundell T."/>
            <person name="Morin E."/>
            <person name="Murat C."/>
            <person name="Sun H."/>
            <person name="Tunlid A."/>
            <person name="Henrissat B."/>
            <person name="Grigoriev I.V."/>
            <person name="Hibbett D.S."/>
            <person name="Martin F."/>
            <person name="Nordberg H.P."/>
            <person name="Cantor M.N."/>
            <person name="Hua S.X."/>
        </authorList>
    </citation>
    <scope>NUCLEOTIDE SEQUENCE [LARGE SCALE GENOMIC DNA]</scope>
    <source>
        <strain evidence="1 2">Foug A</strain>
    </source>
</reference>
<gene>
    <name evidence="1" type="ORF">SCLCIDRAFT_20500</name>
</gene>
<dbReference type="InParanoid" id="A0A0C3ASW6"/>
<dbReference type="EMBL" id="KN822010">
    <property type="protein sequence ID" value="KIM68042.1"/>
    <property type="molecule type" value="Genomic_DNA"/>
</dbReference>
<reference evidence="2" key="2">
    <citation type="submission" date="2015-01" db="EMBL/GenBank/DDBJ databases">
        <title>Evolutionary Origins and Diversification of the Mycorrhizal Mutualists.</title>
        <authorList>
            <consortium name="DOE Joint Genome Institute"/>
            <consortium name="Mycorrhizal Genomics Consortium"/>
            <person name="Kohler A."/>
            <person name="Kuo A."/>
            <person name="Nagy L.G."/>
            <person name="Floudas D."/>
            <person name="Copeland A."/>
            <person name="Barry K.W."/>
            <person name="Cichocki N."/>
            <person name="Veneault-Fourrey C."/>
            <person name="LaButti K."/>
            <person name="Lindquist E.A."/>
            <person name="Lipzen A."/>
            <person name="Lundell T."/>
            <person name="Morin E."/>
            <person name="Murat C."/>
            <person name="Riley R."/>
            <person name="Ohm R."/>
            <person name="Sun H."/>
            <person name="Tunlid A."/>
            <person name="Henrissat B."/>
            <person name="Grigoriev I.V."/>
            <person name="Hibbett D.S."/>
            <person name="Martin F."/>
        </authorList>
    </citation>
    <scope>NUCLEOTIDE SEQUENCE [LARGE SCALE GENOMIC DNA]</scope>
    <source>
        <strain evidence="2">Foug A</strain>
    </source>
</reference>
<keyword evidence="2" id="KW-1185">Reference proteome</keyword>
<evidence type="ECO:0000313" key="1">
    <source>
        <dbReference type="EMBL" id="KIM68042.1"/>
    </source>
</evidence>
<sequence length="52" mass="5855">MLSKTVLDACPDESRYPQTYSGAPRCSLPYSDAPYSSPTFPTYFRSSLFEHS</sequence>